<feature type="region of interest" description="Disordered" evidence="1">
    <location>
        <begin position="73"/>
        <end position="115"/>
    </location>
</feature>
<sequence>MSQVTAAPRPLSPRVTPRPPAVAARLLALASGGAGKLVDVAADMLSAGSAPPCVIDGLSRRRGLDVCCCRRPARRHASHAAGTGIDIDDAPYDDDADAEGEPETEPDCERTLTVTSPSLTSVQLQGILFSARQGRA</sequence>
<gene>
    <name evidence="2" type="ORF">AURDEDRAFT_174259</name>
</gene>
<dbReference type="AlphaFoldDB" id="J0WTD5"/>
<accession>J0WTD5</accession>
<dbReference type="InParanoid" id="J0WTD5"/>
<keyword evidence="3" id="KW-1185">Reference proteome</keyword>
<evidence type="ECO:0000313" key="2">
    <source>
        <dbReference type="EMBL" id="EJD36658.1"/>
    </source>
</evidence>
<evidence type="ECO:0000313" key="3">
    <source>
        <dbReference type="Proteomes" id="UP000006514"/>
    </source>
</evidence>
<dbReference type="EMBL" id="JH687856">
    <property type="protein sequence ID" value="EJD36658.1"/>
    <property type="molecule type" value="Genomic_DNA"/>
</dbReference>
<proteinExistence type="predicted"/>
<evidence type="ECO:0000256" key="1">
    <source>
        <dbReference type="SAM" id="MobiDB-lite"/>
    </source>
</evidence>
<dbReference type="Proteomes" id="UP000006514">
    <property type="component" value="Unassembled WGS sequence"/>
</dbReference>
<protein>
    <submittedName>
        <fullName evidence="2">Uncharacterized protein</fullName>
    </submittedName>
</protein>
<reference evidence="3" key="1">
    <citation type="journal article" date="2012" name="Science">
        <title>The Paleozoic origin of enzymatic lignin decomposition reconstructed from 31 fungal genomes.</title>
        <authorList>
            <person name="Floudas D."/>
            <person name="Binder M."/>
            <person name="Riley R."/>
            <person name="Barry K."/>
            <person name="Blanchette R.A."/>
            <person name="Henrissat B."/>
            <person name="Martinez A.T."/>
            <person name="Otillar R."/>
            <person name="Spatafora J.W."/>
            <person name="Yadav J.S."/>
            <person name="Aerts A."/>
            <person name="Benoit I."/>
            <person name="Boyd A."/>
            <person name="Carlson A."/>
            <person name="Copeland A."/>
            <person name="Coutinho P.M."/>
            <person name="de Vries R.P."/>
            <person name="Ferreira P."/>
            <person name="Findley K."/>
            <person name="Foster B."/>
            <person name="Gaskell J."/>
            <person name="Glotzer D."/>
            <person name="Gorecki P."/>
            <person name="Heitman J."/>
            <person name="Hesse C."/>
            <person name="Hori C."/>
            <person name="Igarashi K."/>
            <person name="Jurgens J.A."/>
            <person name="Kallen N."/>
            <person name="Kersten P."/>
            <person name="Kohler A."/>
            <person name="Kuees U."/>
            <person name="Kumar T.K.A."/>
            <person name="Kuo A."/>
            <person name="LaButti K."/>
            <person name="Larrondo L.F."/>
            <person name="Lindquist E."/>
            <person name="Ling A."/>
            <person name="Lombard V."/>
            <person name="Lucas S."/>
            <person name="Lundell T."/>
            <person name="Martin R."/>
            <person name="McLaughlin D.J."/>
            <person name="Morgenstern I."/>
            <person name="Morin E."/>
            <person name="Murat C."/>
            <person name="Nagy L.G."/>
            <person name="Nolan M."/>
            <person name="Ohm R.A."/>
            <person name="Patyshakuliyeva A."/>
            <person name="Rokas A."/>
            <person name="Ruiz-Duenas F.J."/>
            <person name="Sabat G."/>
            <person name="Salamov A."/>
            <person name="Samejima M."/>
            <person name="Schmutz J."/>
            <person name="Slot J.C."/>
            <person name="St John F."/>
            <person name="Stenlid J."/>
            <person name="Sun H."/>
            <person name="Sun S."/>
            <person name="Syed K."/>
            <person name="Tsang A."/>
            <person name="Wiebenga A."/>
            <person name="Young D."/>
            <person name="Pisabarro A."/>
            <person name="Eastwood D.C."/>
            <person name="Martin F."/>
            <person name="Cullen D."/>
            <person name="Grigoriev I.V."/>
            <person name="Hibbett D.S."/>
        </authorList>
    </citation>
    <scope>NUCLEOTIDE SEQUENCE [LARGE SCALE GENOMIC DNA]</scope>
    <source>
        <strain evidence="3">TFB10046</strain>
    </source>
</reference>
<feature type="compositionally biased region" description="Acidic residues" evidence="1">
    <location>
        <begin position="86"/>
        <end position="106"/>
    </location>
</feature>
<organism evidence="2 3">
    <name type="scientific">Auricularia subglabra (strain TFB-10046 / SS5)</name>
    <name type="common">White-rot fungus</name>
    <name type="synonym">Auricularia delicata (strain TFB10046)</name>
    <dbReference type="NCBI Taxonomy" id="717982"/>
    <lineage>
        <taxon>Eukaryota</taxon>
        <taxon>Fungi</taxon>
        <taxon>Dikarya</taxon>
        <taxon>Basidiomycota</taxon>
        <taxon>Agaricomycotina</taxon>
        <taxon>Agaricomycetes</taxon>
        <taxon>Auriculariales</taxon>
        <taxon>Auriculariaceae</taxon>
        <taxon>Auricularia</taxon>
    </lineage>
</organism>
<dbReference type="KEGG" id="adl:AURDEDRAFT_174259"/>
<name>J0WTD5_AURST</name>